<name>A0AAE0GX57_9CHLO</name>
<protein>
    <submittedName>
        <fullName evidence="1">Uncharacterized protein</fullName>
    </submittedName>
</protein>
<organism evidence="1 2">
    <name type="scientific">Cymbomonas tetramitiformis</name>
    <dbReference type="NCBI Taxonomy" id="36881"/>
    <lineage>
        <taxon>Eukaryota</taxon>
        <taxon>Viridiplantae</taxon>
        <taxon>Chlorophyta</taxon>
        <taxon>Pyramimonadophyceae</taxon>
        <taxon>Pyramimonadales</taxon>
        <taxon>Pyramimonadaceae</taxon>
        <taxon>Cymbomonas</taxon>
    </lineage>
</organism>
<proteinExistence type="predicted"/>
<comment type="caution">
    <text evidence="1">The sequence shown here is derived from an EMBL/GenBank/DDBJ whole genome shotgun (WGS) entry which is preliminary data.</text>
</comment>
<evidence type="ECO:0000313" key="1">
    <source>
        <dbReference type="EMBL" id="KAK3285929.1"/>
    </source>
</evidence>
<dbReference type="AlphaFoldDB" id="A0AAE0GX57"/>
<dbReference type="Proteomes" id="UP001190700">
    <property type="component" value="Unassembled WGS sequence"/>
</dbReference>
<evidence type="ECO:0000313" key="2">
    <source>
        <dbReference type="Proteomes" id="UP001190700"/>
    </source>
</evidence>
<keyword evidence="2" id="KW-1185">Reference proteome</keyword>
<reference evidence="1 2" key="1">
    <citation type="journal article" date="2015" name="Genome Biol. Evol.">
        <title>Comparative Genomics of a Bacterivorous Green Alga Reveals Evolutionary Causalities and Consequences of Phago-Mixotrophic Mode of Nutrition.</title>
        <authorList>
            <person name="Burns J.A."/>
            <person name="Paasch A."/>
            <person name="Narechania A."/>
            <person name="Kim E."/>
        </authorList>
    </citation>
    <scope>NUCLEOTIDE SEQUENCE [LARGE SCALE GENOMIC DNA]</scope>
    <source>
        <strain evidence="1 2">PLY_AMNH</strain>
    </source>
</reference>
<gene>
    <name evidence="1" type="ORF">CYMTET_6482</name>
</gene>
<accession>A0AAE0GX57</accession>
<sequence>MEPGIVRVVHELSAPDISFLVHYLKSKAQACAGGRASTSPIATWFGVGMIPNVTFKYRLSSRDVQPTDTVTAKLFEMVSQEVNRTNNLPIPFKVDAVQTHTLPACHQAVNVIVHLTFQDDSSKDLFFRDTVRAVLFVFESPQDPLAASDDQDPPVQVAVEEPFQDLMALAAAAAEPSDISFEPATDSAFRIPRVFSEIDTSLKVEVKFGGVDSTLVGNGQLLVLTGDIAASNFRLYKMKSHMGFRGAFVFHQLDMDTLIRTNLKRYAEEQPSL</sequence>
<dbReference type="EMBL" id="LGRX02001560">
    <property type="protein sequence ID" value="KAK3285929.1"/>
    <property type="molecule type" value="Genomic_DNA"/>
</dbReference>